<feature type="region of interest" description="Disordered" evidence="1">
    <location>
        <begin position="350"/>
        <end position="474"/>
    </location>
</feature>
<organism evidence="4 6">
    <name type="scientific">Micromonospora musae</name>
    <dbReference type="NCBI Taxonomy" id="1894970"/>
    <lineage>
        <taxon>Bacteria</taxon>
        <taxon>Bacillati</taxon>
        <taxon>Actinomycetota</taxon>
        <taxon>Actinomycetes</taxon>
        <taxon>Micromonosporales</taxon>
        <taxon>Micromonosporaceae</taxon>
        <taxon>Micromonospora</taxon>
    </lineage>
</organism>
<feature type="transmembrane region" description="Helical" evidence="2">
    <location>
        <begin position="143"/>
        <end position="166"/>
    </location>
</feature>
<keyword evidence="2" id="KW-1133">Transmembrane helix</keyword>
<gene>
    <name evidence="4" type="ORF">D7044_21795</name>
    <name evidence="3" type="ORF">D7147_29570</name>
</gene>
<accession>A0A3A9XVL7</accession>
<dbReference type="RefSeq" id="WP_120683572.1">
    <property type="nucleotide sequence ID" value="NZ_RAZS01000015.1"/>
</dbReference>
<sequence>MARRGWGGSIATAVGVAAGTGAAQLGFGYGLGIINWAPADAGAARGAWVASLVWATWIAGTSTILGAVCAYRLHERARDAARVTAHEPSPASSDVTSDAATTRLDGSTAPTGSGAPRQADEGDPVPAGRGTEETARASSLRRIALSIAAGLGGLVTVLLVAVPARVAVAADTATPQRLAAGYAAIGVLLGVLTALWALRSRAAAANVIATVAWLWLLAVVAVVDGVLAGRGLASAQLGIWQISSDRPGFWIRDYLYWPGVVLSLGSALLIGVLAARRTARSAEHRIGAAISGAAGPLLVAVAYLLAVPRLSAITPEQVSAHLIAPYAVIVGIGGSVLVAALAQGRARRAASRAGANSTGTASGSGPTVGTTEPATGPTIPTEAETAVGARTTGDSTGTYRPAATPPPDAVRPTDSGEFAPPGSTPPVPKVPAPRTGEADRLDDPGEPEAAAATAEPVKPETRSGRRARPPRRTG</sequence>
<evidence type="ECO:0000313" key="4">
    <source>
        <dbReference type="EMBL" id="RKN29490.1"/>
    </source>
</evidence>
<comment type="caution">
    <text evidence="4">The sequence shown here is derived from an EMBL/GenBank/DDBJ whole genome shotgun (WGS) entry which is preliminary data.</text>
</comment>
<evidence type="ECO:0000313" key="5">
    <source>
        <dbReference type="Proteomes" id="UP000271548"/>
    </source>
</evidence>
<feature type="transmembrane region" description="Helical" evidence="2">
    <location>
        <begin position="254"/>
        <end position="274"/>
    </location>
</feature>
<feature type="compositionally biased region" description="Basic residues" evidence="1">
    <location>
        <begin position="464"/>
        <end position="474"/>
    </location>
</feature>
<feature type="compositionally biased region" description="Low complexity" evidence="1">
    <location>
        <begin position="447"/>
        <end position="456"/>
    </location>
</feature>
<feature type="transmembrane region" description="Helical" evidence="2">
    <location>
        <begin position="205"/>
        <end position="223"/>
    </location>
</feature>
<dbReference type="Proteomes" id="UP000271548">
    <property type="component" value="Unassembled WGS sequence"/>
</dbReference>
<keyword evidence="5" id="KW-1185">Reference proteome</keyword>
<dbReference type="OrthoDB" id="3406163at2"/>
<proteinExistence type="predicted"/>
<dbReference type="EMBL" id="RAZT01000011">
    <property type="protein sequence ID" value="RKN29490.1"/>
    <property type="molecule type" value="Genomic_DNA"/>
</dbReference>
<dbReference type="EMBL" id="RAZS01000015">
    <property type="protein sequence ID" value="RKN13994.1"/>
    <property type="molecule type" value="Genomic_DNA"/>
</dbReference>
<evidence type="ECO:0000313" key="6">
    <source>
        <dbReference type="Proteomes" id="UP000275865"/>
    </source>
</evidence>
<feature type="compositionally biased region" description="Pro residues" evidence="1">
    <location>
        <begin position="422"/>
        <end position="431"/>
    </location>
</feature>
<feature type="region of interest" description="Disordered" evidence="1">
    <location>
        <begin position="82"/>
        <end position="134"/>
    </location>
</feature>
<evidence type="ECO:0000313" key="3">
    <source>
        <dbReference type="EMBL" id="RKN13994.1"/>
    </source>
</evidence>
<feature type="transmembrane region" description="Helical" evidence="2">
    <location>
        <begin position="47"/>
        <end position="73"/>
    </location>
</feature>
<feature type="transmembrane region" description="Helical" evidence="2">
    <location>
        <begin position="178"/>
        <end position="198"/>
    </location>
</feature>
<feature type="compositionally biased region" description="Low complexity" evidence="1">
    <location>
        <begin position="351"/>
        <end position="371"/>
    </location>
</feature>
<evidence type="ECO:0000256" key="2">
    <source>
        <dbReference type="SAM" id="Phobius"/>
    </source>
</evidence>
<dbReference type="AlphaFoldDB" id="A0A3A9XVL7"/>
<protein>
    <submittedName>
        <fullName evidence="4">Uncharacterized protein</fullName>
    </submittedName>
</protein>
<reference evidence="5 6" key="1">
    <citation type="submission" date="2018-09" db="EMBL/GenBank/DDBJ databases">
        <title>Micromonospora sp. nov. MS1-9, isolated from a root of Musa sp.</title>
        <authorList>
            <person name="Kuncharoen N."/>
            <person name="Kudo T."/>
            <person name="Ohkuma M."/>
            <person name="Yuki M."/>
            <person name="Tanasupawat S."/>
        </authorList>
    </citation>
    <scope>NUCLEOTIDE SEQUENCE [LARGE SCALE GENOMIC DNA]</scope>
    <source>
        <strain evidence="4 6">MS1-9</strain>
        <strain evidence="3 5">NGC1-4</strain>
    </source>
</reference>
<feature type="transmembrane region" description="Helical" evidence="2">
    <location>
        <begin position="286"/>
        <end position="306"/>
    </location>
</feature>
<dbReference type="Proteomes" id="UP000275865">
    <property type="component" value="Unassembled WGS sequence"/>
</dbReference>
<name>A0A3A9XVL7_9ACTN</name>
<keyword evidence="2" id="KW-0812">Transmembrane</keyword>
<keyword evidence="2" id="KW-0472">Membrane</keyword>
<feature type="transmembrane region" description="Helical" evidence="2">
    <location>
        <begin position="318"/>
        <end position="342"/>
    </location>
</feature>
<feature type="compositionally biased region" description="Polar residues" evidence="1">
    <location>
        <begin position="90"/>
        <end position="111"/>
    </location>
</feature>
<evidence type="ECO:0000256" key="1">
    <source>
        <dbReference type="SAM" id="MobiDB-lite"/>
    </source>
</evidence>